<feature type="signal peptide" evidence="2">
    <location>
        <begin position="1"/>
        <end position="21"/>
    </location>
</feature>
<organism evidence="3 4">
    <name type="scientific">Paenibacillus radicis</name>
    <name type="common">ex Xue et al. 2023</name>
    <dbReference type="NCBI Taxonomy" id="2972489"/>
    <lineage>
        <taxon>Bacteria</taxon>
        <taxon>Bacillati</taxon>
        <taxon>Bacillota</taxon>
        <taxon>Bacilli</taxon>
        <taxon>Bacillales</taxon>
        <taxon>Paenibacillaceae</taxon>
        <taxon>Paenibacillus</taxon>
    </lineage>
</organism>
<proteinExistence type="inferred from homology"/>
<dbReference type="PROSITE" id="PS51257">
    <property type="entry name" value="PROKAR_LIPOPROTEIN"/>
    <property type="match status" value="1"/>
</dbReference>
<protein>
    <submittedName>
        <fullName evidence="3">Tripartite tricarboxylate transporter substrate binding protein</fullName>
    </submittedName>
</protein>
<dbReference type="Gene3D" id="3.40.190.150">
    <property type="entry name" value="Bordetella uptake gene, domain 1"/>
    <property type="match status" value="1"/>
</dbReference>
<dbReference type="Gene3D" id="3.40.190.10">
    <property type="entry name" value="Periplasmic binding protein-like II"/>
    <property type="match status" value="1"/>
</dbReference>
<dbReference type="PIRSF" id="PIRSF017082">
    <property type="entry name" value="YflP"/>
    <property type="match status" value="1"/>
</dbReference>
<reference evidence="3 4" key="1">
    <citation type="submission" date="2022-08" db="EMBL/GenBank/DDBJ databases">
        <title>Paenibacillus endoradicis sp. nov., Paenibacillus radicibacter sp. nov and Paenibacillus pararadicis sp. nov., three cold-adapted plant growth-promoting bacteria isolated from root of Larix gmelinii in Great Khingan.</title>
        <authorList>
            <person name="Xue H."/>
        </authorList>
    </citation>
    <scope>NUCLEOTIDE SEQUENCE [LARGE SCALE GENOMIC DNA]</scope>
    <source>
        <strain evidence="3 4">N5-1-1-5</strain>
    </source>
</reference>
<evidence type="ECO:0000313" key="4">
    <source>
        <dbReference type="Proteomes" id="UP001300012"/>
    </source>
</evidence>
<keyword evidence="2" id="KW-0732">Signal</keyword>
<dbReference type="PANTHER" id="PTHR42928">
    <property type="entry name" value="TRICARBOXYLATE-BINDING PROTEIN"/>
    <property type="match status" value="1"/>
</dbReference>
<feature type="chain" id="PRO_5047215041" evidence="2">
    <location>
        <begin position="22"/>
        <end position="335"/>
    </location>
</feature>
<accession>A0ABT1YTL2</accession>
<dbReference type="CDD" id="cd07012">
    <property type="entry name" value="PBP2_Bug_TTT"/>
    <property type="match status" value="1"/>
</dbReference>
<sequence length="335" mass="34854">MKKAILGASLSLALLLGGCGAQGGAATGGAAGGQAKDQPKKAAFPEKEITLVVPFAPGGASDSTARIIAKGMEEKLKKPVVVINKSGGTGGVGLSYVQASPKDGYTLSYAPVELVMHKALGLSDLEPSKFDMLAQATVIPAALTVTANAPYNTVEEFIEFAKKNPGKIKVGNSGAGSIWHVASTAFATKAGVTFSDIPFDGAAPAVTALMGGHLDAVTVSTGEVKSAIESKKVKVLAIMDNQRDKNFPDVPTLKEKGIDVQIAGWGGFVLPKGTPEDVKAVLADALKEAVNSEAFKKFAAERGFTLSYKAPAEYTKYAEDQFKFFSELIPTMKLK</sequence>
<name>A0ABT1YTL2_9BACL</name>
<comment type="similarity">
    <text evidence="1">Belongs to the UPF0065 (bug) family.</text>
</comment>
<dbReference type="SUPFAM" id="SSF53850">
    <property type="entry name" value="Periplasmic binding protein-like II"/>
    <property type="match status" value="1"/>
</dbReference>
<dbReference type="Pfam" id="PF03401">
    <property type="entry name" value="TctC"/>
    <property type="match status" value="1"/>
</dbReference>
<dbReference type="PANTHER" id="PTHR42928:SF5">
    <property type="entry name" value="BLR1237 PROTEIN"/>
    <property type="match status" value="1"/>
</dbReference>
<dbReference type="Proteomes" id="UP001300012">
    <property type="component" value="Unassembled WGS sequence"/>
</dbReference>
<dbReference type="InterPro" id="IPR005064">
    <property type="entry name" value="BUG"/>
</dbReference>
<evidence type="ECO:0000256" key="2">
    <source>
        <dbReference type="SAM" id="SignalP"/>
    </source>
</evidence>
<dbReference type="EMBL" id="JANQBD010000041">
    <property type="protein sequence ID" value="MCR8636342.1"/>
    <property type="molecule type" value="Genomic_DNA"/>
</dbReference>
<evidence type="ECO:0000256" key="1">
    <source>
        <dbReference type="ARBA" id="ARBA00006987"/>
    </source>
</evidence>
<gene>
    <name evidence="3" type="ORF">NV381_34725</name>
</gene>
<dbReference type="RefSeq" id="WP_258217845.1">
    <property type="nucleotide sequence ID" value="NZ_JANQBD010000041.1"/>
</dbReference>
<evidence type="ECO:0000313" key="3">
    <source>
        <dbReference type="EMBL" id="MCR8636342.1"/>
    </source>
</evidence>
<dbReference type="InterPro" id="IPR042100">
    <property type="entry name" value="Bug_dom1"/>
</dbReference>
<keyword evidence="4" id="KW-1185">Reference proteome</keyword>
<comment type="caution">
    <text evidence="3">The sequence shown here is derived from an EMBL/GenBank/DDBJ whole genome shotgun (WGS) entry which is preliminary data.</text>
</comment>